<dbReference type="InterPro" id="IPR005475">
    <property type="entry name" value="Transketolase-like_Pyr-bd"/>
</dbReference>
<dbReference type="Gene3D" id="3.40.50.970">
    <property type="match status" value="1"/>
</dbReference>
<dbReference type="NCBIfam" id="TIGR00239">
    <property type="entry name" value="2oxo_dh_E1"/>
    <property type="match status" value="1"/>
</dbReference>
<dbReference type="InterPro" id="IPR042179">
    <property type="entry name" value="KGD_C_sf"/>
</dbReference>
<dbReference type="Pfam" id="PF00676">
    <property type="entry name" value="E1_dh"/>
    <property type="match status" value="1"/>
</dbReference>
<dbReference type="PANTHER" id="PTHR23152:SF4">
    <property type="entry name" value="2-OXOADIPATE DEHYDROGENASE COMPLEX COMPONENT E1"/>
    <property type="match status" value="1"/>
</dbReference>
<dbReference type="Gene3D" id="3.40.50.11610">
    <property type="entry name" value="Multifunctional 2-oxoglutarate metabolism enzyme, C-terminal domain"/>
    <property type="match status" value="1"/>
</dbReference>
<dbReference type="InterPro" id="IPR011603">
    <property type="entry name" value="2oxoglutarate_DH_E1"/>
</dbReference>
<keyword evidence="6" id="KW-0786">Thiamine pyrophosphate</keyword>
<dbReference type="InterPro" id="IPR029061">
    <property type="entry name" value="THDP-binding"/>
</dbReference>
<evidence type="ECO:0000259" key="7">
    <source>
        <dbReference type="SMART" id="SM00861"/>
    </source>
</evidence>
<comment type="cofactor">
    <cofactor evidence="1">
        <name>thiamine diphosphate</name>
        <dbReference type="ChEBI" id="CHEBI:58937"/>
    </cofactor>
</comment>
<evidence type="ECO:0000256" key="6">
    <source>
        <dbReference type="ARBA" id="ARBA00023052"/>
    </source>
</evidence>
<sequence>MKIEQLMALYGENGVLLEELYEKFKKDPQSLDKEWALFFQEVETNGVYSGNGTNGASNGNGNGKGAVATSFTDAQAGSFREMGIINLLNAYRRQGHLAADLDPLGIFKPNRKFIDAKLGNLTQSDLDTVVDTNNASLGRAKLRDVIDWFEKTYCSTIGYEQYYLVNDEEREWLQKQVESVDFHAPLSKSIRLRLFEKLFQADHFETFLAKKYVGKKRFSLEGGESMIPMLDTIVEEAGHFKMDGLVIGMAHRGRLNVLVNVIEKPASLVFAEFEEKAEKGAVSYADVKYHLGYSNSKMTTAGKEVKLSLAFNPSHLEAVNPVVTGSVRARQEQYDDTERSKYMPVTIHGDAAFAGQGVVAETINLMNLEGYTTGGTFHIVINNQIGFTTLPNESRSTLYATDLAKGYQIPIVHVNGDDPEAVYRVTKLGMEYRQKFKKDFIIDLICYRRLGHNETDEPAFTQPKMYAVIKSHLPTAQLYEKKLLADGDITKDEIDFIKNGSQQGLEDSFQRAKEQDIKMKVDTMRGVWARYSKDPLDSGTATSVLAEQMDRIVHAITTVPEGFTPNPKLVKLLQSRKEMAEGKIPLDWGMAEALSFGSILENGFRIRLSGQDSQRGTFSHRHAVLVDINSGEKYVGLNHISDKQAKAEIVNSSLSEFSVLGFEYGYSLSDPNALVIWEAQFGDFANNTQVIFDQFLSSSEVKWQRLSGLTILLPHGYEGQGPEHSSGRIERFLQLSADNNMQVANCTNAAQYFHLLRRQMLRNFRKPLIIFTPKSLLRFPGALSPIEDLLKGAFKEVLPDSGDLKADKVEKIVFSFGKVYYDLLKYREENKVQNTALIRVEQMYPFPNKEIEAILRTYKNAKTFVWCQEEPKNQGAWFFVRDRLEELLPSSSRLKYAGRKESPSPAAGHMKVHLQEQDQLVQDAFLY</sequence>
<name>A0ABX4YH85_9LEPT</name>
<evidence type="ECO:0000256" key="3">
    <source>
        <dbReference type="ARBA" id="ARBA00006936"/>
    </source>
</evidence>
<organism evidence="8 9">
    <name type="scientific">Leptospira inadai serovar Lyme</name>
    <dbReference type="NCBI Taxonomy" id="293084"/>
    <lineage>
        <taxon>Bacteria</taxon>
        <taxon>Pseudomonadati</taxon>
        <taxon>Spirochaetota</taxon>
        <taxon>Spirochaetia</taxon>
        <taxon>Leptospirales</taxon>
        <taxon>Leptospiraceae</taxon>
        <taxon>Leptospira</taxon>
    </lineage>
</organism>
<dbReference type="RefSeq" id="WP_010413885.1">
    <property type="nucleotide sequence ID" value="NZ_MCRM02000012.1"/>
</dbReference>
<dbReference type="NCBIfam" id="NF006914">
    <property type="entry name" value="PRK09404.1"/>
    <property type="match status" value="1"/>
</dbReference>
<keyword evidence="9" id="KW-1185">Reference proteome</keyword>
<dbReference type="EMBL" id="MCRM02000012">
    <property type="protein sequence ID" value="PNV74615.1"/>
    <property type="molecule type" value="Genomic_DNA"/>
</dbReference>
<gene>
    <name evidence="8" type="ORF">BES34_012810</name>
</gene>
<dbReference type="Pfam" id="PF02779">
    <property type="entry name" value="Transket_pyr"/>
    <property type="match status" value="1"/>
</dbReference>
<comment type="caution">
    <text evidence="8">The sequence shown here is derived from an EMBL/GenBank/DDBJ whole genome shotgun (WGS) entry which is preliminary data.</text>
</comment>
<dbReference type="Gene3D" id="1.10.287.1150">
    <property type="entry name" value="TPP helical domain"/>
    <property type="match status" value="1"/>
</dbReference>
<dbReference type="InterPro" id="IPR032106">
    <property type="entry name" value="2-oxogl_dehyd_N"/>
</dbReference>
<dbReference type="PANTHER" id="PTHR23152">
    <property type="entry name" value="2-OXOGLUTARATE DEHYDROGENASE"/>
    <property type="match status" value="1"/>
</dbReference>
<dbReference type="EC" id="1.2.4.2" evidence="4"/>
<comment type="function">
    <text evidence="2">E1 component of the 2-oxoglutarate dehydrogenase (OGDH) complex which catalyzes the decarboxylation of 2-oxoglutarate, the first step in the conversion of 2-oxoglutarate to succinyl-CoA and CO(2).</text>
</comment>
<protein>
    <recommendedName>
        <fullName evidence="4">oxoglutarate dehydrogenase (succinyl-transferring)</fullName>
        <ecNumber evidence="4">1.2.4.2</ecNumber>
    </recommendedName>
</protein>
<evidence type="ECO:0000256" key="2">
    <source>
        <dbReference type="ARBA" id="ARBA00003906"/>
    </source>
</evidence>
<dbReference type="Pfam" id="PF16870">
    <property type="entry name" value="OxoGdeHyase_C"/>
    <property type="match status" value="1"/>
</dbReference>
<proteinExistence type="inferred from homology"/>
<reference evidence="8" key="1">
    <citation type="submission" date="2018-01" db="EMBL/GenBank/DDBJ databases">
        <title>Genomic characterization of Leptospira inadai serogroup Lyme isolated from captured rat in Brazil and comparative analysis with human reference strain.</title>
        <authorList>
            <person name="Moreno L.Z."/>
            <person name="Loureiro A.P."/>
            <person name="Miraglia F."/>
            <person name="Kremer F.S."/>
            <person name="Eslabao M.R."/>
            <person name="Dellagostin O.A."/>
            <person name="Lilenbaum W."/>
            <person name="Moreno A.M."/>
        </authorList>
    </citation>
    <scope>NUCLEOTIDE SEQUENCE [LARGE SCALE GENOMIC DNA]</scope>
    <source>
        <strain evidence="8">M34/99</strain>
    </source>
</reference>
<dbReference type="PIRSF" id="PIRSF000157">
    <property type="entry name" value="Oxoglu_dh_E1"/>
    <property type="match status" value="1"/>
</dbReference>
<evidence type="ECO:0000256" key="4">
    <source>
        <dbReference type="ARBA" id="ARBA00012280"/>
    </source>
</evidence>
<dbReference type="CDD" id="cd02016">
    <property type="entry name" value="TPP_E1_OGDC_like"/>
    <property type="match status" value="1"/>
</dbReference>
<evidence type="ECO:0000256" key="5">
    <source>
        <dbReference type="ARBA" id="ARBA00023002"/>
    </source>
</evidence>
<comment type="similarity">
    <text evidence="3">Belongs to the alpha-ketoglutarate dehydrogenase family.</text>
</comment>
<feature type="domain" description="Transketolase-like pyrimidine-binding" evidence="7">
    <location>
        <begin position="586"/>
        <end position="779"/>
    </location>
</feature>
<dbReference type="SUPFAM" id="SSF52518">
    <property type="entry name" value="Thiamin diphosphate-binding fold (THDP-binding)"/>
    <property type="match status" value="2"/>
</dbReference>
<accession>A0ABX4YH85</accession>
<evidence type="ECO:0000256" key="1">
    <source>
        <dbReference type="ARBA" id="ARBA00001964"/>
    </source>
</evidence>
<evidence type="ECO:0000313" key="8">
    <source>
        <dbReference type="EMBL" id="PNV74615.1"/>
    </source>
</evidence>
<dbReference type="Proteomes" id="UP000094669">
    <property type="component" value="Unassembled WGS sequence"/>
</dbReference>
<evidence type="ECO:0000313" key="9">
    <source>
        <dbReference type="Proteomes" id="UP000094669"/>
    </source>
</evidence>
<dbReference type="InterPro" id="IPR001017">
    <property type="entry name" value="DH_E1"/>
</dbReference>
<dbReference type="SMART" id="SM00861">
    <property type="entry name" value="Transket_pyr"/>
    <property type="match status" value="1"/>
</dbReference>
<dbReference type="Pfam" id="PF16078">
    <property type="entry name" value="2-oxogl_dehyd_N"/>
    <property type="match status" value="1"/>
</dbReference>
<dbReference type="Gene3D" id="3.40.50.12470">
    <property type="match status" value="1"/>
</dbReference>
<dbReference type="InterPro" id="IPR031717">
    <property type="entry name" value="ODO-1/KGD_C"/>
</dbReference>
<dbReference type="NCBIfam" id="NF008907">
    <property type="entry name" value="PRK12270.1"/>
    <property type="match status" value="1"/>
</dbReference>
<keyword evidence="5" id="KW-0560">Oxidoreductase</keyword>